<feature type="transmembrane region" description="Helical" evidence="4">
    <location>
        <begin position="340"/>
        <end position="359"/>
    </location>
</feature>
<sequence>MSDTALPEKDRPGTGLDRQQVASIAAAIGCISAVGVGLSLSIPLLSLEMERMGVSGIGIGANTAIAGLAAVLFVPFAPRLAARFGVSTLLWGAVLVAAVTMLSFKLFFSFAAWFPLRFVFSAAVGCLFVLSEYWINAVAPPGRRGLVMGIYATVLALGFAAGPAVLAVVGTSGWAPYVAGAVLICVAALPLLLARGLSPAIGHGPARSVVSMILVAPVATLAALVFGAVETGGFAILPVYGVALGMSAEGAAFLVSLVALGNVALQIPIGLLSDRMDRRLVLLAAALVGVAGSLAMPVLAGSPILFGALLFVWGGVVGALYTVGLAHLGARFSGPDLASANAAFVILYNVGMMVGPPVIGGGLDLLRPHGFAYATALLFAAYLGVVVSRMAASRR</sequence>
<dbReference type="EMBL" id="BMMF01000003">
    <property type="protein sequence ID" value="GGK27434.1"/>
    <property type="molecule type" value="Genomic_DNA"/>
</dbReference>
<dbReference type="InterPro" id="IPR020846">
    <property type="entry name" value="MFS_dom"/>
</dbReference>
<evidence type="ECO:0000256" key="4">
    <source>
        <dbReference type="SAM" id="Phobius"/>
    </source>
</evidence>
<evidence type="ECO:0000313" key="6">
    <source>
        <dbReference type="EMBL" id="GGK27434.1"/>
    </source>
</evidence>
<dbReference type="Proteomes" id="UP000600449">
    <property type="component" value="Unassembled WGS sequence"/>
</dbReference>
<feature type="domain" description="Major facilitator superfamily (MFS) profile" evidence="5">
    <location>
        <begin position="21"/>
        <end position="395"/>
    </location>
</feature>
<dbReference type="RefSeq" id="WP_188910734.1">
    <property type="nucleotide sequence ID" value="NZ_BMMF01000003.1"/>
</dbReference>
<name>A0A917V2E0_9HYPH</name>
<evidence type="ECO:0000256" key="1">
    <source>
        <dbReference type="ARBA" id="ARBA00022692"/>
    </source>
</evidence>
<keyword evidence="3 4" id="KW-0472">Membrane</keyword>
<proteinExistence type="predicted"/>
<keyword evidence="2 4" id="KW-1133">Transmembrane helix</keyword>
<organism evidence="6 7">
    <name type="scientific">Salinarimonas ramus</name>
    <dbReference type="NCBI Taxonomy" id="690164"/>
    <lineage>
        <taxon>Bacteria</taxon>
        <taxon>Pseudomonadati</taxon>
        <taxon>Pseudomonadota</taxon>
        <taxon>Alphaproteobacteria</taxon>
        <taxon>Hyphomicrobiales</taxon>
        <taxon>Salinarimonadaceae</taxon>
        <taxon>Salinarimonas</taxon>
    </lineage>
</organism>
<evidence type="ECO:0000313" key="7">
    <source>
        <dbReference type="Proteomes" id="UP000600449"/>
    </source>
</evidence>
<dbReference type="InterPro" id="IPR047200">
    <property type="entry name" value="MFS_YcaD-like"/>
</dbReference>
<dbReference type="Gene3D" id="1.20.1250.20">
    <property type="entry name" value="MFS general substrate transporter like domains"/>
    <property type="match status" value="2"/>
</dbReference>
<dbReference type="CDD" id="cd17477">
    <property type="entry name" value="MFS_YcaD_like"/>
    <property type="match status" value="1"/>
</dbReference>
<keyword evidence="7" id="KW-1185">Reference proteome</keyword>
<feature type="transmembrane region" description="Helical" evidence="4">
    <location>
        <begin position="114"/>
        <end position="134"/>
    </location>
</feature>
<dbReference type="PROSITE" id="PS50850">
    <property type="entry name" value="MFS"/>
    <property type="match status" value="1"/>
</dbReference>
<feature type="transmembrane region" description="Helical" evidence="4">
    <location>
        <begin position="174"/>
        <end position="197"/>
    </location>
</feature>
<dbReference type="SUPFAM" id="SSF103473">
    <property type="entry name" value="MFS general substrate transporter"/>
    <property type="match status" value="1"/>
</dbReference>
<dbReference type="InterPro" id="IPR011701">
    <property type="entry name" value="MFS"/>
</dbReference>
<dbReference type="PANTHER" id="PTHR23521">
    <property type="entry name" value="TRANSPORTER MFS SUPERFAMILY"/>
    <property type="match status" value="1"/>
</dbReference>
<comment type="caution">
    <text evidence="6">The sequence shown here is derived from an EMBL/GenBank/DDBJ whole genome shotgun (WGS) entry which is preliminary data.</text>
</comment>
<feature type="transmembrane region" description="Helical" evidence="4">
    <location>
        <begin position="371"/>
        <end position="392"/>
    </location>
</feature>
<keyword evidence="1 4" id="KW-0812">Transmembrane</keyword>
<feature type="transmembrane region" description="Helical" evidence="4">
    <location>
        <begin position="209"/>
        <end position="229"/>
    </location>
</feature>
<evidence type="ECO:0000256" key="3">
    <source>
        <dbReference type="ARBA" id="ARBA00023136"/>
    </source>
</evidence>
<feature type="transmembrane region" description="Helical" evidence="4">
    <location>
        <begin position="305"/>
        <end position="328"/>
    </location>
</feature>
<feature type="transmembrane region" description="Helical" evidence="4">
    <location>
        <begin position="280"/>
        <end position="299"/>
    </location>
</feature>
<dbReference type="GO" id="GO:0005886">
    <property type="term" value="C:plasma membrane"/>
    <property type="evidence" value="ECO:0007669"/>
    <property type="project" value="TreeGrafter"/>
</dbReference>
<feature type="transmembrane region" description="Helical" evidence="4">
    <location>
        <begin position="21"/>
        <end position="45"/>
    </location>
</feature>
<dbReference type="Pfam" id="PF07690">
    <property type="entry name" value="MFS_1"/>
    <property type="match status" value="1"/>
</dbReference>
<feature type="transmembrane region" description="Helical" evidence="4">
    <location>
        <begin position="89"/>
        <end position="108"/>
    </location>
</feature>
<feature type="transmembrane region" description="Helical" evidence="4">
    <location>
        <begin position="57"/>
        <end position="77"/>
    </location>
</feature>
<accession>A0A917V2E0</accession>
<dbReference type="InterPro" id="IPR036259">
    <property type="entry name" value="MFS_trans_sf"/>
</dbReference>
<reference evidence="6 7" key="1">
    <citation type="journal article" date="2014" name="Int. J. Syst. Evol. Microbiol.">
        <title>Complete genome sequence of Corynebacterium casei LMG S-19264T (=DSM 44701T), isolated from a smear-ripened cheese.</title>
        <authorList>
            <consortium name="US DOE Joint Genome Institute (JGI-PGF)"/>
            <person name="Walter F."/>
            <person name="Albersmeier A."/>
            <person name="Kalinowski J."/>
            <person name="Ruckert C."/>
        </authorList>
    </citation>
    <scope>NUCLEOTIDE SEQUENCE [LARGE SCALE GENOMIC DNA]</scope>
    <source>
        <strain evidence="6 7">CGMCC 1.9161</strain>
    </source>
</reference>
<evidence type="ECO:0000256" key="2">
    <source>
        <dbReference type="ARBA" id="ARBA00022989"/>
    </source>
</evidence>
<dbReference type="GO" id="GO:0022857">
    <property type="term" value="F:transmembrane transporter activity"/>
    <property type="evidence" value="ECO:0007669"/>
    <property type="project" value="InterPro"/>
</dbReference>
<protein>
    <submittedName>
        <fullName evidence="6">MFS transporter</fullName>
    </submittedName>
</protein>
<evidence type="ECO:0000259" key="5">
    <source>
        <dbReference type="PROSITE" id="PS50850"/>
    </source>
</evidence>
<gene>
    <name evidence="6" type="ORF">GCM10011322_12470</name>
</gene>
<feature type="transmembrane region" description="Helical" evidence="4">
    <location>
        <begin position="146"/>
        <end position="168"/>
    </location>
</feature>
<dbReference type="AlphaFoldDB" id="A0A917V2E0"/>
<dbReference type="PANTHER" id="PTHR23521:SF3">
    <property type="entry name" value="MFS TRANSPORTER"/>
    <property type="match status" value="1"/>
</dbReference>